<organism evidence="4 5">
    <name type="scientific">Adineta steineri</name>
    <dbReference type="NCBI Taxonomy" id="433720"/>
    <lineage>
        <taxon>Eukaryota</taxon>
        <taxon>Metazoa</taxon>
        <taxon>Spiralia</taxon>
        <taxon>Gnathifera</taxon>
        <taxon>Rotifera</taxon>
        <taxon>Eurotatoria</taxon>
        <taxon>Bdelloidea</taxon>
        <taxon>Adinetida</taxon>
        <taxon>Adinetidae</taxon>
        <taxon>Adineta</taxon>
    </lineage>
</organism>
<dbReference type="SUPFAM" id="SSF48452">
    <property type="entry name" value="TPR-like"/>
    <property type="match status" value="1"/>
</dbReference>
<evidence type="ECO:0000256" key="3">
    <source>
        <dbReference type="PROSITE-ProRule" id="PRU00339"/>
    </source>
</evidence>
<evidence type="ECO:0000256" key="1">
    <source>
        <dbReference type="ARBA" id="ARBA00022737"/>
    </source>
</evidence>
<dbReference type="InterPro" id="IPR011990">
    <property type="entry name" value="TPR-like_helical_dom_sf"/>
</dbReference>
<keyword evidence="1" id="KW-0677">Repeat</keyword>
<dbReference type="InterPro" id="IPR019734">
    <property type="entry name" value="TPR_rpt"/>
</dbReference>
<dbReference type="Pfam" id="PF13374">
    <property type="entry name" value="TPR_10"/>
    <property type="match status" value="1"/>
</dbReference>
<dbReference type="Gene3D" id="1.25.40.10">
    <property type="entry name" value="Tetratricopeptide repeat domain"/>
    <property type="match status" value="1"/>
</dbReference>
<feature type="repeat" description="TPR" evidence="3">
    <location>
        <begin position="118"/>
        <end position="151"/>
    </location>
</feature>
<dbReference type="EMBL" id="CAJNOE010000897">
    <property type="protein sequence ID" value="CAF1354850.1"/>
    <property type="molecule type" value="Genomic_DNA"/>
</dbReference>
<reference evidence="4" key="1">
    <citation type="submission" date="2021-02" db="EMBL/GenBank/DDBJ databases">
        <authorList>
            <person name="Nowell W R."/>
        </authorList>
    </citation>
    <scope>NUCLEOTIDE SEQUENCE</scope>
</reference>
<accession>A0A815HJ98</accession>
<sequence length="213" mass="25109">MGRVFFRQQKLDKALDFYHRSINLLKEYYSCNNDETISFLRNYDNILKHDEFIKHHEQVLISRKENGTTRGNTSIGSNYNGISHVHRRQNQFDEAFDFAQQSITFTEKSNPTDYIMIADNFSNIGEALMCQNKFDEAFDFEQKALNILKTHYPTKIIRIIESLTQMGVLQQKQGKNNEAYDFFQEALTIYEKNSPHVKVDIPFTLMREILMNL</sequence>
<dbReference type="SMART" id="SM00028">
    <property type="entry name" value="TPR"/>
    <property type="match status" value="4"/>
</dbReference>
<protein>
    <recommendedName>
        <fullName evidence="6">Tetratricopeptide repeat protein</fullName>
    </recommendedName>
</protein>
<dbReference type="PANTHER" id="PTHR45641:SF19">
    <property type="entry name" value="NEPHROCYSTIN-3"/>
    <property type="match status" value="1"/>
</dbReference>
<dbReference type="PANTHER" id="PTHR45641">
    <property type="entry name" value="TETRATRICOPEPTIDE REPEAT PROTEIN (AFU_ORTHOLOGUE AFUA_6G03870)"/>
    <property type="match status" value="1"/>
</dbReference>
<evidence type="ECO:0000313" key="4">
    <source>
        <dbReference type="EMBL" id="CAF1354850.1"/>
    </source>
</evidence>
<feature type="repeat" description="TPR" evidence="3">
    <location>
        <begin position="160"/>
        <end position="193"/>
    </location>
</feature>
<keyword evidence="2 3" id="KW-0802">TPR repeat</keyword>
<comment type="caution">
    <text evidence="4">The sequence shown here is derived from an EMBL/GenBank/DDBJ whole genome shotgun (WGS) entry which is preliminary data.</text>
</comment>
<dbReference type="Pfam" id="PF13424">
    <property type="entry name" value="TPR_12"/>
    <property type="match status" value="1"/>
</dbReference>
<name>A0A815HJ98_9BILA</name>
<dbReference type="AlphaFoldDB" id="A0A815HJ98"/>
<gene>
    <name evidence="4" type="ORF">IZO911_LOCUS36978</name>
</gene>
<proteinExistence type="predicted"/>
<dbReference type="PROSITE" id="PS50005">
    <property type="entry name" value="TPR"/>
    <property type="match status" value="2"/>
</dbReference>
<dbReference type="Proteomes" id="UP000663860">
    <property type="component" value="Unassembled WGS sequence"/>
</dbReference>
<evidence type="ECO:0000256" key="2">
    <source>
        <dbReference type="ARBA" id="ARBA00022803"/>
    </source>
</evidence>
<evidence type="ECO:0008006" key="6">
    <source>
        <dbReference type="Google" id="ProtNLM"/>
    </source>
</evidence>
<evidence type="ECO:0000313" key="5">
    <source>
        <dbReference type="Proteomes" id="UP000663860"/>
    </source>
</evidence>